<dbReference type="PANTHER" id="PTHR10662:SF22">
    <property type="entry name" value="NUCLEAR RNA EXPORT FACTOR 1"/>
    <property type="match status" value="1"/>
</dbReference>
<evidence type="ECO:0000256" key="7">
    <source>
        <dbReference type="ARBA" id="ARBA00022816"/>
    </source>
</evidence>
<dbReference type="Pfam" id="PF03943">
    <property type="entry name" value="TAP_C"/>
    <property type="match status" value="1"/>
</dbReference>
<proteinExistence type="inferred from homology"/>
<feature type="region of interest" description="Disordered" evidence="11">
    <location>
        <begin position="1"/>
        <end position="94"/>
    </location>
</feature>
<evidence type="ECO:0000259" key="12">
    <source>
        <dbReference type="PROSITE" id="PS50177"/>
    </source>
</evidence>
<evidence type="ECO:0000259" key="13">
    <source>
        <dbReference type="PROSITE" id="PS51281"/>
    </source>
</evidence>
<dbReference type="EMBL" id="JAPUFD010000007">
    <property type="protein sequence ID" value="MDI1488318.1"/>
    <property type="molecule type" value="Genomic_DNA"/>
</dbReference>
<dbReference type="InterPro" id="IPR057125">
    <property type="entry name" value="NXF1/2/3/5-like_LRR"/>
</dbReference>
<reference evidence="14" key="1">
    <citation type="journal article" date="2023" name="Genome Biol. Evol.">
        <title>First Whole Genome Sequence and Flow Cytometry Genome Size Data for the Lichen-Forming Fungus Ramalina farinacea (Ascomycota).</title>
        <authorList>
            <person name="Llewellyn T."/>
            <person name="Mian S."/>
            <person name="Hill R."/>
            <person name="Leitch I.J."/>
            <person name="Gaya E."/>
        </authorList>
    </citation>
    <scope>NUCLEOTIDE SEQUENCE</scope>
    <source>
        <strain evidence="14">LIQ254RAFAR</strain>
    </source>
</reference>
<keyword evidence="8" id="KW-0539">Nucleus</keyword>
<evidence type="ECO:0000313" key="14">
    <source>
        <dbReference type="EMBL" id="MDI1488318.1"/>
    </source>
</evidence>
<accession>A0AA43QP66</accession>
<dbReference type="GO" id="GO:0005634">
    <property type="term" value="C:nucleus"/>
    <property type="evidence" value="ECO:0007669"/>
    <property type="project" value="UniProtKB-SubCell"/>
</dbReference>
<dbReference type="SUPFAM" id="SSF52058">
    <property type="entry name" value="L domain-like"/>
    <property type="match status" value="1"/>
</dbReference>
<dbReference type="FunFam" id="3.80.10.10:FF:000296">
    <property type="entry name" value="mRNA export factor MEX67"/>
    <property type="match status" value="1"/>
</dbReference>
<dbReference type="FunFam" id="3.10.450.50:FF:000013">
    <property type="entry name" value="mRNA export factor mex67"/>
    <property type="match status" value="1"/>
</dbReference>
<keyword evidence="15" id="KW-1185">Reference proteome</keyword>
<evidence type="ECO:0000256" key="11">
    <source>
        <dbReference type="SAM" id="MobiDB-lite"/>
    </source>
</evidence>
<keyword evidence="6" id="KW-0677">Repeat</keyword>
<sequence>MQKSGSAPTGPRASRQSNRLVASRQPNRGGIQKRNASAVRVDRDGDLVMEASTTGARGGRAKGNGSGAAIRGAANISRRATPDTGRRAPRTGIDTAAIQKAVLRDMGSNESVPKGPRSRTHGLRGRENTREAREPLRTITILGLKDSKAASNRGGGISELIAWLERKATHPDASSREAVKIKKSRMEGDALIISVRSEDVSKIERLDNYDFAGAKLKIESEGQPATQSETPNTIELLKGVLSRRYNVEARLLDLSQLGTDPDLVNVGMFNSTSRESKFFPALMKICDGLFKSPKEKEDAVVSVTLASNALSEIASVTTLSQTFPSIRNLDLSNNAFPNMKSLEGWRWKFRKLDHLILSGNPVEQTEPKYKEELLKWYPTLTTINTIPVRAPEEVATTMGEKLPLPILGPSFRDEASITENFVKQFFLGYDKDRVALANGYYDNKSTFSLSINTSAPRAPEDSAKNQAVGWDQYIKRSRNLMKVTHPPARSARMFTGTEAIRDCFSTLPATRHPDLMAEPQKWCIECHTIPGLPDPAGQSLSGVGGLMVMIHGEFAEVDVAADRTTVTRSFDRTFVLGPGGGIGGIRVATDTLVLRAYGGFEAWKPEETEASSRGKATTAPQQTQQIPTPPGWAVPGNGKTDEQAGKEQLALTLSEFTGMTLEYSAMCLEQSDWKLDGAAMAFEQAKAQLPPDAFVIRK</sequence>
<dbReference type="Gene3D" id="1.10.8.10">
    <property type="entry name" value="DNA helicase RuvA subunit, C-terminal domain"/>
    <property type="match status" value="1"/>
</dbReference>
<keyword evidence="3" id="KW-0813">Transport</keyword>
<keyword evidence="5" id="KW-0433">Leucine-rich repeat</keyword>
<dbReference type="InterPro" id="IPR002075">
    <property type="entry name" value="NTF2_dom"/>
</dbReference>
<feature type="compositionally biased region" description="Gly residues" evidence="11">
    <location>
        <begin position="56"/>
        <end position="66"/>
    </location>
</feature>
<dbReference type="InterPro" id="IPR030217">
    <property type="entry name" value="NXF_fam"/>
</dbReference>
<dbReference type="Gene3D" id="3.80.10.10">
    <property type="entry name" value="Ribonuclease Inhibitor"/>
    <property type="match status" value="1"/>
</dbReference>
<dbReference type="GO" id="GO:0016973">
    <property type="term" value="P:poly(A)+ mRNA export from nucleus"/>
    <property type="evidence" value="ECO:0007669"/>
    <property type="project" value="TreeGrafter"/>
</dbReference>
<dbReference type="PANTHER" id="PTHR10662">
    <property type="entry name" value="NUCLEAR RNA EXPORT FACTOR"/>
    <property type="match status" value="1"/>
</dbReference>
<dbReference type="InterPro" id="IPR005637">
    <property type="entry name" value="TAP_C_dom"/>
</dbReference>
<dbReference type="Pfam" id="PF24048">
    <property type="entry name" value="LRR_NXF1-5"/>
    <property type="match status" value="1"/>
</dbReference>
<evidence type="ECO:0000256" key="9">
    <source>
        <dbReference type="ARBA" id="ARBA00055253"/>
    </source>
</evidence>
<evidence type="ECO:0000313" key="15">
    <source>
        <dbReference type="Proteomes" id="UP001161017"/>
    </source>
</evidence>
<dbReference type="SUPFAM" id="SSF54427">
    <property type="entry name" value="NTF2-like"/>
    <property type="match status" value="1"/>
</dbReference>
<name>A0AA43QP66_9LECA</name>
<dbReference type="SMART" id="SM00804">
    <property type="entry name" value="TAP_C"/>
    <property type="match status" value="1"/>
</dbReference>
<comment type="subcellular location">
    <subcellularLocation>
        <location evidence="1">Nucleus</location>
    </subcellularLocation>
</comment>
<dbReference type="InterPro" id="IPR040736">
    <property type="entry name" value="Mex67_RRM"/>
</dbReference>
<comment type="function">
    <text evidence="9">Involved in the export of mRNA from the nucleus to the cytoplasm.</text>
</comment>
<feature type="domain" description="TAP-C" evidence="13">
    <location>
        <begin position="644"/>
        <end position="697"/>
    </location>
</feature>
<keyword evidence="4" id="KW-0963">Cytoplasm</keyword>
<dbReference type="Pfam" id="PF22602">
    <property type="entry name" value="NXF_NTF2"/>
    <property type="match status" value="1"/>
</dbReference>
<dbReference type="SUPFAM" id="SSF46934">
    <property type="entry name" value="UBA-like"/>
    <property type="match status" value="1"/>
</dbReference>
<evidence type="ECO:0000256" key="8">
    <source>
        <dbReference type="ARBA" id="ARBA00023242"/>
    </source>
</evidence>
<organism evidence="14 15">
    <name type="scientific">Ramalina farinacea</name>
    <dbReference type="NCBI Taxonomy" id="258253"/>
    <lineage>
        <taxon>Eukaryota</taxon>
        <taxon>Fungi</taxon>
        <taxon>Dikarya</taxon>
        <taxon>Ascomycota</taxon>
        <taxon>Pezizomycotina</taxon>
        <taxon>Lecanoromycetes</taxon>
        <taxon>OSLEUM clade</taxon>
        <taxon>Lecanoromycetidae</taxon>
        <taxon>Lecanorales</taxon>
        <taxon>Lecanorineae</taxon>
        <taxon>Ramalinaceae</taxon>
        <taxon>Ramalina</taxon>
    </lineage>
</organism>
<evidence type="ECO:0000256" key="5">
    <source>
        <dbReference type="ARBA" id="ARBA00022614"/>
    </source>
</evidence>
<dbReference type="InterPro" id="IPR032710">
    <property type="entry name" value="NTF2-like_dom_sf"/>
</dbReference>
<dbReference type="CDD" id="cd14342">
    <property type="entry name" value="UBA_TAP-C"/>
    <property type="match status" value="1"/>
</dbReference>
<dbReference type="Pfam" id="PF18444">
    <property type="entry name" value="RRM_9"/>
    <property type="match status" value="1"/>
</dbReference>
<evidence type="ECO:0000256" key="1">
    <source>
        <dbReference type="ARBA" id="ARBA00004123"/>
    </source>
</evidence>
<keyword evidence="7" id="KW-0509">mRNA transport</keyword>
<dbReference type="PROSITE" id="PS51281">
    <property type="entry name" value="TAP_C"/>
    <property type="match status" value="1"/>
</dbReference>
<dbReference type="PROSITE" id="PS50177">
    <property type="entry name" value="NTF2_DOMAIN"/>
    <property type="match status" value="1"/>
</dbReference>
<dbReference type="InterPro" id="IPR032675">
    <property type="entry name" value="LRR_dom_sf"/>
</dbReference>
<evidence type="ECO:0000256" key="2">
    <source>
        <dbReference type="ARBA" id="ARBA00009285"/>
    </source>
</evidence>
<feature type="compositionally biased region" description="Polar residues" evidence="11">
    <location>
        <begin position="14"/>
        <end position="26"/>
    </location>
</feature>
<feature type="region of interest" description="Disordered" evidence="11">
    <location>
        <begin position="605"/>
        <end position="631"/>
    </location>
</feature>
<evidence type="ECO:0000256" key="6">
    <source>
        <dbReference type="ARBA" id="ARBA00022737"/>
    </source>
</evidence>
<feature type="region of interest" description="Disordered" evidence="11">
    <location>
        <begin position="106"/>
        <end position="131"/>
    </location>
</feature>
<dbReference type="InterPro" id="IPR018222">
    <property type="entry name" value="Nuclear_transport_factor_2_euk"/>
</dbReference>
<comment type="caution">
    <text evidence="14">The sequence shown here is derived from an EMBL/GenBank/DDBJ whole genome shotgun (WGS) entry which is preliminary data.</text>
</comment>
<dbReference type="AlphaFoldDB" id="A0AA43QP66"/>
<comment type="similarity">
    <text evidence="2">Belongs to the NXF family.</text>
</comment>
<feature type="compositionally biased region" description="Low complexity" evidence="11">
    <location>
        <begin position="616"/>
        <end position="626"/>
    </location>
</feature>
<dbReference type="GO" id="GO:0003723">
    <property type="term" value="F:RNA binding"/>
    <property type="evidence" value="ECO:0007669"/>
    <property type="project" value="TreeGrafter"/>
</dbReference>
<dbReference type="Gene3D" id="3.10.450.50">
    <property type="match status" value="1"/>
</dbReference>
<dbReference type="Proteomes" id="UP001161017">
    <property type="component" value="Unassembled WGS sequence"/>
</dbReference>
<evidence type="ECO:0000256" key="10">
    <source>
        <dbReference type="ARBA" id="ARBA00069694"/>
    </source>
</evidence>
<feature type="domain" description="NTF2" evidence="12">
    <location>
        <begin position="417"/>
        <end position="594"/>
    </location>
</feature>
<evidence type="ECO:0000256" key="3">
    <source>
        <dbReference type="ARBA" id="ARBA00022448"/>
    </source>
</evidence>
<evidence type="ECO:0000256" key="4">
    <source>
        <dbReference type="ARBA" id="ARBA00022490"/>
    </source>
</evidence>
<dbReference type="InterPro" id="IPR009060">
    <property type="entry name" value="UBA-like_sf"/>
</dbReference>
<gene>
    <name evidence="14" type="primary">MEX67</name>
    <name evidence="14" type="ORF">OHK93_007592</name>
</gene>
<protein>
    <recommendedName>
        <fullName evidence="10">mRNA export factor MEX67</fullName>
    </recommendedName>
</protein>